<keyword evidence="14" id="KW-1185">Reference proteome</keyword>
<evidence type="ECO:0000256" key="6">
    <source>
        <dbReference type="ARBA" id="ARBA00023004"/>
    </source>
</evidence>
<dbReference type="EMBL" id="BSNM01000014">
    <property type="protein sequence ID" value="GLQ31739.1"/>
    <property type="molecule type" value="Genomic_DNA"/>
</dbReference>
<evidence type="ECO:0000256" key="8">
    <source>
        <dbReference type="ARBA" id="ARBA00036243"/>
    </source>
</evidence>
<evidence type="ECO:0000256" key="11">
    <source>
        <dbReference type="RuleBase" id="RU000623"/>
    </source>
</evidence>
<evidence type="ECO:0000256" key="1">
    <source>
        <dbReference type="ARBA" id="ARBA00008093"/>
    </source>
</evidence>
<keyword evidence="4" id="KW-0410">Iron transport</keyword>
<evidence type="ECO:0000256" key="2">
    <source>
        <dbReference type="ARBA" id="ARBA00022434"/>
    </source>
</evidence>
<comment type="caution">
    <text evidence="13">The sequence shown here is derived from an EMBL/GenBank/DDBJ whole genome shotgun (WGS) entry which is preliminary data.</text>
</comment>
<dbReference type="GO" id="GO:0006826">
    <property type="term" value="P:iron ion transport"/>
    <property type="evidence" value="ECO:0007669"/>
    <property type="project" value="UniProtKB-KW"/>
</dbReference>
<comment type="similarity">
    <text evidence="1 9 11">Belongs to the bacterioferritin family.</text>
</comment>
<evidence type="ECO:0000313" key="13">
    <source>
        <dbReference type="EMBL" id="GLQ31739.1"/>
    </source>
</evidence>
<feature type="binding site" evidence="10">
    <location>
        <position position="128"/>
    </location>
    <ligand>
        <name>Fe cation</name>
        <dbReference type="ChEBI" id="CHEBI:24875"/>
        <label>2</label>
    </ligand>
</feature>
<feature type="binding site" evidence="10">
    <location>
        <position position="54"/>
    </location>
    <ligand>
        <name>Fe cation</name>
        <dbReference type="ChEBI" id="CHEBI:24875"/>
        <label>1</label>
    </ligand>
</feature>
<evidence type="ECO:0000313" key="14">
    <source>
        <dbReference type="Proteomes" id="UP001161389"/>
    </source>
</evidence>
<keyword evidence="3" id="KW-0813">Transport</keyword>
<keyword evidence="6 9" id="KW-0408">Iron</keyword>
<keyword evidence="9 10" id="KW-0479">Metal-binding</keyword>
<dbReference type="CDD" id="cd00907">
    <property type="entry name" value="Bacterioferritin"/>
    <property type="match status" value="1"/>
</dbReference>
<evidence type="ECO:0000256" key="3">
    <source>
        <dbReference type="ARBA" id="ARBA00022448"/>
    </source>
</evidence>
<dbReference type="NCBIfam" id="TIGR00754">
    <property type="entry name" value="bfr"/>
    <property type="match status" value="1"/>
</dbReference>
<evidence type="ECO:0000256" key="5">
    <source>
        <dbReference type="ARBA" id="ARBA00023002"/>
    </source>
</evidence>
<dbReference type="InterPro" id="IPR009078">
    <property type="entry name" value="Ferritin-like_SF"/>
</dbReference>
<feature type="binding site" evidence="10">
    <location>
        <position position="131"/>
    </location>
    <ligand>
        <name>Fe cation</name>
        <dbReference type="ChEBI" id="CHEBI:24875"/>
        <label>2</label>
    </ligand>
</feature>
<dbReference type="Proteomes" id="UP001161389">
    <property type="component" value="Unassembled WGS sequence"/>
</dbReference>
<reference evidence="13" key="1">
    <citation type="journal article" date="2014" name="Int. J. Syst. Evol. Microbiol.">
        <title>Complete genome sequence of Corynebacterium casei LMG S-19264T (=DSM 44701T), isolated from a smear-ripened cheese.</title>
        <authorList>
            <consortium name="US DOE Joint Genome Institute (JGI-PGF)"/>
            <person name="Walter F."/>
            <person name="Albersmeier A."/>
            <person name="Kalinowski J."/>
            <person name="Ruckert C."/>
        </authorList>
    </citation>
    <scope>NUCLEOTIDE SEQUENCE</scope>
    <source>
        <strain evidence="13">NBRC 110071</strain>
    </source>
</reference>
<evidence type="ECO:0000256" key="7">
    <source>
        <dbReference type="ARBA" id="ARBA00023065"/>
    </source>
</evidence>
<organism evidence="13 14">
    <name type="scientific">Litoribrevibacter albus</name>
    <dbReference type="NCBI Taxonomy" id="1473156"/>
    <lineage>
        <taxon>Bacteria</taxon>
        <taxon>Pseudomonadati</taxon>
        <taxon>Pseudomonadota</taxon>
        <taxon>Gammaproteobacteria</taxon>
        <taxon>Oceanospirillales</taxon>
        <taxon>Oceanospirillaceae</taxon>
        <taxon>Litoribrevibacter</taxon>
    </lineage>
</organism>
<keyword evidence="7" id="KW-0406">Ion transport</keyword>
<feature type="binding site" evidence="10">
    <location>
        <position position="50"/>
    </location>
    <ligand>
        <name>Fe cation</name>
        <dbReference type="ChEBI" id="CHEBI:24875"/>
        <label>3</label>
    </ligand>
</feature>
<dbReference type="InterPro" id="IPR009040">
    <property type="entry name" value="Ferritin-like_diiron"/>
</dbReference>
<dbReference type="Pfam" id="PF00210">
    <property type="entry name" value="Ferritin"/>
    <property type="match status" value="1"/>
</dbReference>
<dbReference type="GO" id="GO:0008199">
    <property type="term" value="F:ferric iron binding"/>
    <property type="evidence" value="ECO:0007669"/>
    <property type="project" value="InterPro"/>
</dbReference>
<sequence length="161" mass="18633">MKGSQKVIDLLNKQLTLELTSMDQYLAHSKMYEDWGLHKLHEKLAHEYEEELEHAQKLIERILFLEGTPDTASREPIKVGSNVKEMLENDLEAEMTVMTSLRQIIAVCEEERDYVSREILEGLLDDTEMDHIYWLEQHLGLIDKIGIQNYIQSQMKGGSGS</sequence>
<feature type="binding site" evidence="10">
    <location>
        <position position="128"/>
    </location>
    <ligand>
        <name>Fe cation</name>
        <dbReference type="ChEBI" id="CHEBI:24875"/>
        <label>1</label>
    </ligand>
</feature>
<dbReference type="GO" id="GO:0005829">
    <property type="term" value="C:cytosol"/>
    <property type="evidence" value="ECO:0007669"/>
    <property type="project" value="TreeGrafter"/>
</dbReference>
<dbReference type="SUPFAM" id="SSF47240">
    <property type="entry name" value="Ferritin-like"/>
    <property type="match status" value="1"/>
</dbReference>
<gene>
    <name evidence="13" type="primary">brf1</name>
    <name evidence="13" type="ORF">GCM10007876_22180</name>
</gene>
<comment type="function">
    <text evidence="9">Iron-storage protein, whose ferroxidase center binds Fe(2+), oxidizes it using dioxygen to Fe(3+), and participates in the subsequent Fe(3+) oxide mineral core formation within the central cavity of the BFR protein shell.</text>
</comment>
<evidence type="ECO:0000256" key="10">
    <source>
        <dbReference type="PIRSR" id="PIRSR002560-1"/>
    </source>
</evidence>
<keyword evidence="2 9" id="KW-0409">Iron storage</keyword>
<dbReference type="PRINTS" id="PR00601">
    <property type="entry name" value="BACFERRITIN"/>
</dbReference>
<keyword evidence="5" id="KW-0560">Oxidoreductase</keyword>
<reference evidence="13" key="2">
    <citation type="submission" date="2023-01" db="EMBL/GenBank/DDBJ databases">
        <title>Draft genome sequence of Litoribrevibacter albus strain NBRC 110071.</title>
        <authorList>
            <person name="Sun Q."/>
            <person name="Mori K."/>
        </authorList>
    </citation>
    <scope>NUCLEOTIDE SEQUENCE</scope>
    <source>
        <strain evidence="13">NBRC 110071</strain>
    </source>
</reference>
<dbReference type="GO" id="GO:0020037">
    <property type="term" value="F:heme binding"/>
    <property type="evidence" value="ECO:0007669"/>
    <property type="project" value="TreeGrafter"/>
</dbReference>
<dbReference type="Gene3D" id="1.20.1260.10">
    <property type="match status" value="1"/>
</dbReference>
<name>A0AA37W7Y3_9GAMM</name>
<comment type="catalytic activity">
    <reaction evidence="9">
        <text>4 Fe(2+) + O2 + 4 H(+) = 4 Fe(3+) + 2 H2O</text>
        <dbReference type="Rhea" id="RHEA:11148"/>
        <dbReference type="ChEBI" id="CHEBI:15377"/>
        <dbReference type="ChEBI" id="CHEBI:15378"/>
        <dbReference type="ChEBI" id="CHEBI:15379"/>
        <dbReference type="ChEBI" id="CHEBI:29033"/>
        <dbReference type="ChEBI" id="CHEBI:29034"/>
        <dbReference type="EC" id="1.16.3.1"/>
    </reaction>
</comment>
<protein>
    <recommendedName>
        <fullName evidence="9 11">Bacterioferritin</fullName>
        <ecNumber evidence="9">1.16.3.1</ecNumber>
    </recommendedName>
</protein>
<dbReference type="InterPro" id="IPR002024">
    <property type="entry name" value="Bacterioferritin"/>
</dbReference>
<evidence type="ECO:0000256" key="9">
    <source>
        <dbReference type="PIRNR" id="PIRNR002560"/>
    </source>
</evidence>
<feature type="binding site" evidence="10">
    <location>
        <position position="46"/>
    </location>
    <ligand>
        <name>Fe cation</name>
        <dbReference type="ChEBI" id="CHEBI:24875"/>
        <label>3</label>
    </ligand>
</feature>
<dbReference type="RefSeq" id="WP_284381444.1">
    <property type="nucleotide sequence ID" value="NZ_BSNM01000014.1"/>
</dbReference>
<dbReference type="PANTHER" id="PTHR30295">
    <property type="entry name" value="BACTERIOFERRITIN"/>
    <property type="match status" value="1"/>
</dbReference>
<feature type="domain" description="Ferritin-like diiron" evidence="12">
    <location>
        <begin position="1"/>
        <end position="146"/>
    </location>
</feature>
<dbReference type="GO" id="GO:0006879">
    <property type="term" value="P:intracellular iron ion homeostasis"/>
    <property type="evidence" value="ECO:0007669"/>
    <property type="project" value="UniProtKB-KW"/>
</dbReference>
<evidence type="ECO:0000259" key="12">
    <source>
        <dbReference type="PROSITE" id="PS50905"/>
    </source>
</evidence>
<proteinExistence type="inferred from homology"/>
<feature type="binding site" evidence="10">
    <location>
        <position position="51"/>
    </location>
    <ligand>
        <name>Fe cation</name>
        <dbReference type="ChEBI" id="CHEBI:24875"/>
        <label>1</label>
    </ligand>
</feature>
<dbReference type="PROSITE" id="PS50905">
    <property type="entry name" value="FERRITIN_LIKE"/>
    <property type="match status" value="1"/>
</dbReference>
<dbReference type="PROSITE" id="PS00549">
    <property type="entry name" value="BACTERIOFERRITIN"/>
    <property type="match status" value="1"/>
</dbReference>
<feature type="binding site" evidence="10">
    <location>
        <position position="18"/>
    </location>
    <ligand>
        <name>Fe cation</name>
        <dbReference type="ChEBI" id="CHEBI:24875"/>
        <label>1</label>
    </ligand>
</feature>
<dbReference type="EC" id="1.16.3.1" evidence="9"/>
<evidence type="ECO:0000256" key="4">
    <source>
        <dbReference type="ARBA" id="ARBA00022496"/>
    </source>
</evidence>
<dbReference type="AlphaFoldDB" id="A0AA37W7Y3"/>
<keyword evidence="11" id="KW-0349">Heme</keyword>
<dbReference type="InterPro" id="IPR012347">
    <property type="entry name" value="Ferritin-like"/>
</dbReference>
<dbReference type="PIRSF" id="PIRSF002560">
    <property type="entry name" value="Bacterioferritin"/>
    <property type="match status" value="1"/>
</dbReference>
<feature type="binding site" evidence="10">
    <location>
        <position position="94"/>
    </location>
    <ligand>
        <name>Fe cation</name>
        <dbReference type="ChEBI" id="CHEBI:24875"/>
        <label>2</label>
    </ligand>
</feature>
<comment type="catalytic activity">
    <reaction evidence="8">
        <text>Fe(2+)(in) = Fe(2+)(out)</text>
        <dbReference type="Rhea" id="RHEA:28486"/>
        <dbReference type="ChEBI" id="CHEBI:29033"/>
    </reaction>
</comment>
<accession>A0AA37W7Y3</accession>
<feature type="binding site" evidence="10">
    <location>
        <position position="51"/>
    </location>
    <ligand>
        <name>Fe cation</name>
        <dbReference type="ChEBI" id="CHEBI:24875"/>
        <label>2</label>
    </ligand>
</feature>
<dbReference type="InterPro" id="IPR008331">
    <property type="entry name" value="Ferritin_DPS_dom"/>
</dbReference>
<dbReference type="PANTHER" id="PTHR30295:SF9">
    <property type="entry name" value="BACTERIOFERRITIN"/>
    <property type="match status" value="1"/>
</dbReference>
<dbReference type="GO" id="GO:0004322">
    <property type="term" value="F:ferroxidase activity"/>
    <property type="evidence" value="ECO:0007669"/>
    <property type="project" value="UniProtKB-EC"/>
</dbReference>